<gene>
    <name evidence="1" type="ORF">BUL40_06350</name>
</gene>
<dbReference type="EMBL" id="MTBC01000003">
    <property type="protein sequence ID" value="OQD43447.1"/>
    <property type="molecule type" value="Genomic_DNA"/>
</dbReference>
<name>A0A1V6LTS7_9FLAO</name>
<organism evidence="1 2">
    <name type="scientific">Croceivirga radicis</name>
    <dbReference type="NCBI Taxonomy" id="1929488"/>
    <lineage>
        <taxon>Bacteria</taxon>
        <taxon>Pseudomonadati</taxon>
        <taxon>Bacteroidota</taxon>
        <taxon>Flavobacteriia</taxon>
        <taxon>Flavobacteriales</taxon>
        <taxon>Flavobacteriaceae</taxon>
        <taxon>Croceivirga</taxon>
    </lineage>
</organism>
<evidence type="ECO:0008006" key="3">
    <source>
        <dbReference type="Google" id="ProtNLM"/>
    </source>
</evidence>
<dbReference type="AlphaFoldDB" id="A0A1V6LTS7"/>
<dbReference type="RefSeq" id="WP_080318530.1">
    <property type="nucleotide sequence ID" value="NZ_MTBC01000003.1"/>
</dbReference>
<accession>A0A1V6LTS7</accession>
<reference evidence="1 2" key="1">
    <citation type="submission" date="2016-12" db="EMBL/GenBank/DDBJ databases">
        <authorList>
            <person name="Song W.-J."/>
            <person name="Kurnit D.M."/>
        </authorList>
    </citation>
    <scope>NUCLEOTIDE SEQUENCE [LARGE SCALE GENOMIC DNA]</scope>
    <source>
        <strain evidence="1 2">HSG9</strain>
    </source>
</reference>
<keyword evidence="2" id="KW-1185">Reference proteome</keyword>
<evidence type="ECO:0000313" key="1">
    <source>
        <dbReference type="EMBL" id="OQD43447.1"/>
    </source>
</evidence>
<sequence length="188" mass="21846">MNAKELKTELNDKRIRKPEIERLVTEITSKPDLVNTLLEEMFLADAKGNNFNASWVLDHVLRKELALIYPYLHLFCKSISSLKNESNLRPVAHIIEMLVLQYYVKRDKKLITILKKIQLEQLTTTSFDWLIGDHKIATQVFCTTALYHLGTTFNWVHPELIGILENKMDKGSTGFKNRAEKTLNLLYK</sequence>
<protein>
    <recommendedName>
        <fullName evidence="3">Adenylosuccinate lyase</fullName>
    </recommendedName>
</protein>
<proteinExistence type="predicted"/>
<comment type="caution">
    <text evidence="1">The sequence shown here is derived from an EMBL/GenBank/DDBJ whole genome shotgun (WGS) entry which is preliminary data.</text>
</comment>
<evidence type="ECO:0000313" key="2">
    <source>
        <dbReference type="Proteomes" id="UP000191680"/>
    </source>
</evidence>
<dbReference type="Proteomes" id="UP000191680">
    <property type="component" value="Unassembled WGS sequence"/>
</dbReference>
<dbReference type="OrthoDB" id="979487at2"/>